<keyword evidence="3 8" id="KW-0812">Transmembrane</keyword>
<evidence type="ECO:0000256" key="1">
    <source>
        <dbReference type="ARBA" id="ARBA00004141"/>
    </source>
</evidence>
<dbReference type="EMBL" id="BLLK01000019">
    <property type="protein sequence ID" value="GFH44014.1"/>
    <property type="molecule type" value="Genomic_DNA"/>
</dbReference>
<dbReference type="Gene3D" id="3.40.50.300">
    <property type="entry name" value="P-loop containing nucleotide triphosphate hydrolases"/>
    <property type="match status" value="1"/>
</dbReference>
<dbReference type="GO" id="GO:0005524">
    <property type="term" value="F:ATP binding"/>
    <property type="evidence" value="ECO:0007669"/>
    <property type="project" value="UniProtKB-KW"/>
</dbReference>
<keyword evidence="11" id="KW-1185">Reference proteome</keyword>
<evidence type="ECO:0000256" key="7">
    <source>
        <dbReference type="ARBA" id="ARBA00023136"/>
    </source>
</evidence>
<evidence type="ECO:0000256" key="8">
    <source>
        <dbReference type="SAM" id="Phobius"/>
    </source>
</evidence>
<keyword evidence="7 8" id="KW-0472">Membrane</keyword>
<name>A0AAD3GZ65_9STRA</name>
<comment type="caution">
    <text evidence="10">The sequence shown here is derived from an EMBL/GenBank/DDBJ whole genome shotgun (WGS) entry which is preliminary data.</text>
</comment>
<evidence type="ECO:0000313" key="11">
    <source>
        <dbReference type="Proteomes" id="UP001054902"/>
    </source>
</evidence>
<dbReference type="Pfam" id="PF01061">
    <property type="entry name" value="ABC2_membrane"/>
    <property type="match status" value="1"/>
</dbReference>
<keyword evidence="5" id="KW-0067">ATP-binding</keyword>
<dbReference type="PANTHER" id="PTHR48041">
    <property type="entry name" value="ABC TRANSPORTER G FAMILY MEMBER 28"/>
    <property type="match status" value="1"/>
</dbReference>
<gene>
    <name evidence="10" type="ORF">CTEN210_00488</name>
</gene>
<evidence type="ECO:0000259" key="9">
    <source>
        <dbReference type="PROSITE" id="PS50893"/>
    </source>
</evidence>
<evidence type="ECO:0000256" key="5">
    <source>
        <dbReference type="ARBA" id="ARBA00022840"/>
    </source>
</evidence>
<evidence type="ECO:0000256" key="3">
    <source>
        <dbReference type="ARBA" id="ARBA00022692"/>
    </source>
</evidence>
<organism evidence="10 11">
    <name type="scientific">Chaetoceros tenuissimus</name>
    <dbReference type="NCBI Taxonomy" id="426638"/>
    <lineage>
        <taxon>Eukaryota</taxon>
        <taxon>Sar</taxon>
        <taxon>Stramenopiles</taxon>
        <taxon>Ochrophyta</taxon>
        <taxon>Bacillariophyta</taxon>
        <taxon>Coscinodiscophyceae</taxon>
        <taxon>Chaetocerotophycidae</taxon>
        <taxon>Chaetocerotales</taxon>
        <taxon>Chaetocerotaceae</taxon>
        <taxon>Chaetoceros</taxon>
    </lineage>
</organism>
<dbReference type="AlphaFoldDB" id="A0AAD3GZ65"/>
<keyword evidence="6 8" id="KW-1133">Transmembrane helix</keyword>
<dbReference type="GO" id="GO:0140359">
    <property type="term" value="F:ABC-type transporter activity"/>
    <property type="evidence" value="ECO:0007669"/>
    <property type="project" value="InterPro"/>
</dbReference>
<accession>A0AAD3GZ65</accession>
<dbReference type="Proteomes" id="UP001054902">
    <property type="component" value="Unassembled WGS sequence"/>
</dbReference>
<dbReference type="InterPro" id="IPR003439">
    <property type="entry name" value="ABC_transporter-like_ATP-bd"/>
</dbReference>
<dbReference type="InterPro" id="IPR013525">
    <property type="entry name" value="ABC2_TM"/>
</dbReference>
<keyword evidence="2" id="KW-0813">Transport</keyword>
<dbReference type="InterPro" id="IPR050352">
    <property type="entry name" value="ABCG_transporters"/>
</dbReference>
<dbReference type="SMART" id="SM00382">
    <property type="entry name" value="AAA"/>
    <property type="match status" value="1"/>
</dbReference>
<feature type="transmembrane region" description="Helical" evidence="8">
    <location>
        <begin position="463"/>
        <end position="492"/>
    </location>
</feature>
<evidence type="ECO:0000313" key="10">
    <source>
        <dbReference type="EMBL" id="GFH44014.1"/>
    </source>
</evidence>
<evidence type="ECO:0000256" key="4">
    <source>
        <dbReference type="ARBA" id="ARBA00022741"/>
    </source>
</evidence>
<feature type="transmembrane region" description="Helical" evidence="8">
    <location>
        <begin position="385"/>
        <end position="405"/>
    </location>
</feature>
<feature type="transmembrane region" description="Helical" evidence="8">
    <location>
        <begin position="498"/>
        <end position="520"/>
    </location>
</feature>
<proteinExistence type="predicted"/>
<reference evidence="10 11" key="1">
    <citation type="journal article" date="2021" name="Sci. Rep.">
        <title>The genome of the diatom Chaetoceros tenuissimus carries an ancient integrated fragment of an extant virus.</title>
        <authorList>
            <person name="Hongo Y."/>
            <person name="Kimura K."/>
            <person name="Takaki Y."/>
            <person name="Yoshida Y."/>
            <person name="Baba S."/>
            <person name="Kobayashi G."/>
            <person name="Nagasaki K."/>
            <person name="Hano T."/>
            <person name="Tomaru Y."/>
        </authorList>
    </citation>
    <scope>NUCLEOTIDE SEQUENCE [LARGE SCALE GENOMIC DNA]</scope>
    <source>
        <strain evidence="10 11">NIES-3715</strain>
    </source>
</reference>
<feature type="domain" description="ABC transporter" evidence="9">
    <location>
        <begin position="67"/>
        <end position="315"/>
    </location>
</feature>
<dbReference type="GO" id="GO:0016887">
    <property type="term" value="F:ATP hydrolysis activity"/>
    <property type="evidence" value="ECO:0007669"/>
    <property type="project" value="InterPro"/>
</dbReference>
<dbReference type="Pfam" id="PF00005">
    <property type="entry name" value="ABC_tran"/>
    <property type="match status" value="1"/>
</dbReference>
<feature type="transmembrane region" description="Helical" evidence="8">
    <location>
        <begin position="603"/>
        <end position="625"/>
    </location>
</feature>
<protein>
    <recommendedName>
        <fullName evidence="9">ABC transporter domain-containing protein</fullName>
    </recommendedName>
</protein>
<dbReference type="PROSITE" id="PS50893">
    <property type="entry name" value="ABC_TRANSPORTER_2"/>
    <property type="match status" value="1"/>
</dbReference>
<dbReference type="SUPFAM" id="SSF52540">
    <property type="entry name" value="P-loop containing nucleoside triphosphate hydrolases"/>
    <property type="match status" value="1"/>
</dbReference>
<evidence type="ECO:0000256" key="6">
    <source>
        <dbReference type="ARBA" id="ARBA00022989"/>
    </source>
</evidence>
<comment type="subcellular location">
    <subcellularLocation>
        <location evidence="1">Membrane</location>
        <topology evidence="1">Multi-pass membrane protein</topology>
    </subcellularLocation>
</comment>
<dbReference type="InterPro" id="IPR027417">
    <property type="entry name" value="P-loop_NTPase"/>
</dbReference>
<sequence length="632" mass="71073">MHSSNDTNRKSCEVHFQIQSSSIVSRDLDIEEEGLTKEINLDGNHQSAVSLMRSSQFLKLCPKGKTLKWKDVNFTISNKNSERKILKNAWGQAEEGKLTALMGSSGSGKSSLMSILVGRVKPNKKLSIASEIYLDDKRYDPKDPSDQGIRFVAQDNSLNILSTPRESFRFAGKLQLPKTFTDFEIENIVNYWLDKLSLMECADTVIGNGLKNNLSGGETKRVMVGLELIGCSASVLLIDEPLSGLDSKTAEDIITCFKKLTSVGVTILFSVHQPSIRILNEIDSIVLLNHGNLMLQCDTSNLQEHLESIGHPIPKLYSATEWMLELAQNDESLIQEAPHDFCNENMSGSTETSEENYQRDRVGALTQLQLLINREGKNVKRDMKLWTITVVSGAFLSLIYGIILYGVGREDRENLLNIQGQYGSLVNMLISIMMSNCSTASAKTPQERPVFLREYQSKSYKAIAYFFTHFIAESVQTFFSVFAQVLILYFMFGVQMNFGIYLLINYAAALTVTSLAALFGSIFDNTSIIMALTMPLIVPQFFFSGLFVPIDLLPKWVRWGKYLCSLYYASSLILLHEFGSCNQDELESCKDFIERNEANEENIWLYVLMLLVLIILPQLGAFVVLKRRANFS</sequence>
<keyword evidence="4" id="KW-0547">Nucleotide-binding</keyword>
<dbReference type="PANTHER" id="PTHR48041:SF139">
    <property type="entry name" value="PROTEIN SCARLET"/>
    <property type="match status" value="1"/>
</dbReference>
<evidence type="ECO:0000256" key="2">
    <source>
        <dbReference type="ARBA" id="ARBA00022448"/>
    </source>
</evidence>
<dbReference type="InterPro" id="IPR003593">
    <property type="entry name" value="AAA+_ATPase"/>
</dbReference>
<feature type="transmembrane region" description="Helical" evidence="8">
    <location>
        <begin position="527"/>
        <end position="550"/>
    </location>
</feature>
<dbReference type="GO" id="GO:0016020">
    <property type="term" value="C:membrane"/>
    <property type="evidence" value="ECO:0007669"/>
    <property type="project" value="UniProtKB-SubCell"/>
</dbReference>